<dbReference type="EMBL" id="CP074371">
    <property type="protein sequence ID" value="QVI20571.1"/>
    <property type="molecule type" value="Genomic_DNA"/>
</dbReference>
<reference evidence="2 3" key="1">
    <citation type="submission" date="2021-04" db="EMBL/GenBank/DDBJ databases">
        <title>Nocardia tengchongensis.</title>
        <authorList>
            <person name="Zhuang k."/>
            <person name="Ran Y."/>
            <person name="Li W."/>
        </authorList>
    </citation>
    <scope>NUCLEOTIDE SEQUENCE [LARGE SCALE GENOMIC DNA]</scope>
    <source>
        <strain evidence="2 3">CFH S0057</strain>
    </source>
</reference>
<dbReference type="Pfam" id="PF03583">
    <property type="entry name" value="LIP"/>
    <property type="match status" value="1"/>
</dbReference>
<keyword evidence="3" id="KW-1185">Reference proteome</keyword>
<organism evidence="2 3">
    <name type="scientific">Nocardia tengchongensis</name>
    <dbReference type="NCBI Taxonomy" id="2055889"/>
    <lineage>
        <taxon>Bacteria</taxon>
        <taxon>Bacillati</taxon>
        <taxon>Actinomycetota</taxon>
        <taxon>Actinomycetes</taxon>
        <taxon>Mycobacteriales</taxon>
        <taxon>Nocardiaceae</taxon>
        <taxon>Nocardia</taxon>
    </lineage>
</organism>
<feature type="domain" description="Peptidase S9 prolyl oligopeptidase catalytic" evidence="1">
    <location>
        <begin position="321"/>
        <end position="393"/>
    </location>
</feature>
<dbReference type="PANTHER" id="PTHR34853">
    <property type="match status" value="1"/>
</dbReference>
<dbReference type="InterPro" id="IPR005152">
    <property type="entry name" value="Lipase_secreted"/>
</dbReference>
<dbReference type="InterPro" id="IPR001375">
    <property type="entry name" value="Peptidase_S9_cat"/>
</dbReference>
<proteinExistence type="predicted"/>
<sequence>MLAVPAQAGANSAVGPDGAAFYDPPASVVPSAHGSLIWSTPLAGAPGLAGATNTKVLYRSVDLQGNAVAVSGVVSVPVGTPPPGGWPVISWAHGTTGTADVCAPSLDSDASYLSHPYTSLTDQTLAQWVSAGYAVLKTDYQGLGTAGEHGYLIGVTEARAVADIVTAARELDPAVGTRWVAAGHSQGGHAAAWSDAQAQAWAPQSTLLGAVALAPASHIGTLYDVTASPLGSLLTGSAGTGGAGTGSAGAADAPSPFTPLILTGAATAGDIHLPGILTPAAANLMPLAQTDCIDQLRQSDWGRLPFSKTFAAGADLSALRSILDANDPSSLKFSTPLFVAQGKADTTVPPTATDAMVSQLQLAGQPVTYKTYPDVDHRSLIAASYTDALAWVNARFER</sequence>
<gene>
    <name evidence="2" type="ORF">KHQ06_31230</name>
</gene>
<dbReference type="PIRSF" id="PIRSF029171">
    <property type="entry name" value="Esterase_LipA"/>
    <property type="match status" value="1"/>
</dbReference>
<evidence type="ECO:0000259" key="1">
    <source>
        <dbReference type="Pfam" id="PF00326"/>
    </source>
</evidence>
<evidence type="ECO:0000313" key="3">
    <source>
        <dbReference type="Proteomes" id="UP000683310"/>
    </source>
</evidence>
<name>A0ABX8CKU1_9NOCA</name>
<dbReference type="Pfam" id="PF00326">
    <property type="entry name" value="Peptidase_S9"/>
    <property type="match status" value="1"/>
</dbReference>
<accession>A0ABX8CKU1</accession>
<dbReference type="Gene3D" id="3.40.50.1820">
    <property type="entry name" value="alpha/beta hydrolase"/>
    <property type="match status" value="2"/>
</dbReference>
<dbReference type="InterPro" id="IPR029058">
    <property type="entry name" value="AB_hydrolase_fold"/>
</dbReference>
<evidence type="ECO:0000313" key="2">
    <source>
        <dbReference type="EMBL" id="QVI20571.1"/>
    </source>
</evidence>
<dbReference type="SUPFAM" id="SSF53474">
    <property type="entry name" value="alpha/beta-Hydrolases"/>
    <property type="match status" value="1"/>
</dbReference>
<protein>
    <submittedName>
        <fullName evidence="2">Prolyl oligopeptidase family serine peptidase</fullName>
    </submittedName>
</protein>
<dbReference type="Proteomes" id="UP000683310">
    <property type="component" value="Chromosome"/>
</dbReference>
<dbReference type="PANTHER" id="PTHR34853:SF1">
    <property type="entry name" value="LIPASE 5"/>
    <property type="match status" value="1"/>
</dbReference>